<keyword evidence="2" id="KW-1185">Reference proteome</keyword>
<sequence>MSNKEIAYKGVMVADGYERIDGQNAFHSQVKKMTIGKPTRKENENEKIAIQIWREDEKGELYMETELPIHQVLDMMIFFMQTLRHFREAYRLPALYDAEHPEVARIDVQGGSVPVAVDISNEKIDEDLQEFSQALIDLGDLTGERLRVLMKIMEELSC</sequence>
<protein>
    <submittedName>
        <fullName evidence="1">DUF6530 family protein</fullName>
    </submittedName>
</protein>
<evidence type="ECO:0000313" key="2">
    <source>
        <dbReference type="Proteomes" id="UP001523565"/>
    </source>
</evidence>
<comment type="caution">
    <text evidence="1">The sequence shown here is derived from an EMBL/GenBank/DDBJ whole genome shotgun (WGS) entry which is preliminary data.</text>
</comment>
<gene>
    <name evidence="1" type="ORF">NK118_13045</name>
</gene>
<organism evidence="1 2">
    <name type="scientific">Ohessyouella blattaphilus</name>
    <dbReference type="NCBI Taxonomy" id="2949333"/>
    <lineage>
        <taxon>Bacteria</taxon>
        <taxon>Bacillati</taxon>
        <taxon>Bacillota</taxon>
        <taxon>Clostridia</taxon>
        <taxon>Lachnospirales</taxon>
        <taxon>Lachnospiraceae</taxon>
        <taxon>Ohessyouella</taxon>
    </lineage>
</organism>
<dbReference type="EMBL" id="JAMZFV010000025">
    <property type="protein sequence ID" value="MCP1111175.1"/>
    <property type="molecule type" value="Genomic_DNA"/>
</dbReference>
<evidence type="ECO:0000313" key="1">
    <source>
        <dbReference type="EMBL" id="MCP1111175.1"/>
    </source>
</evidence>
<dbReference type="Pfam" id="PF20140">
    <property type="entry name" value="DUF6530"/>
    <property type="match status" value="1"/>
</dbReference>
<proteinExistence type="predicted"/>
<dbReference type="InterPro" id="IPR045352">
    <property type="entry name" value="DUF6530"/>
</dbReference>
<accession>A0ABT1EKF2</accession>
<reference evidence="1 2" key="1">
    <citation type="journal article" date="2022" name="Genome Biol. Evol.">
        <title>Host diet, physiology and behaviors set the stage for Lachnospiraceae cladogenesis.</title>
        <authorList>
            <person name="Vera-Ponce De Leon A."/>
            <person name="Schneider M."/>
            <person name="Jahnes B.C."/>
            <person name="Sadowski V."/>
            <person name="Camuy-Velez L.A."/>
            <person name="Duan J."/>
            <person name="Sabree Z.L."/>
        </authorList>
    </citation>
    <scope>NUCLEOTIDE SEQUENCE [LARGE SCALE GENOMIC DNA]</scope>
    <source>
        <strain evidence="1 2">PAL227</strain>
    </source>
</reference>
<name>A0ABT1EKF2_9FIRM</name>
<dbReference type="Proteomes" id="UP001523565">
    <property type="component" value="Unassembled WGS sequence"/>
</dbReference>